<keyword evidence="1" id="KW-0805">Transcription regulation</keyword>
<dbReference type="OrthoDB" id="9813468at2"/>
<dbReference type="SMART" id="SM00345">
    <property type="entry name" value="HTH_GNTR"/>
    <property type="match status" value="1"/>
</dbReference>
<dbReference type="Pfam" id="PF00392">
    <property type="entry name" value="GntR"/>
    <property type="match status" value="1"/>
</dbReference>
<dbReference type="InterPro" id="IPR036390">
    <property type="entry name" value="WH_DNA-bd_sf"/>
</dbReference>
<dbReference type="InterPro" id="IPR036388">
    <property type="entry name" value="WH-like_DNA-bd_sf"/>
</dbReference>
<proteinExistence type="predicted"/>
<dbReference type="PROSITE" id="PS50949">
    <property type="entry name" value="HTH_GNTR"/>
    <property type="match status" value="1"/>
</dbReference>
<dbReference type="PRINTS" id="PR00035">
    <property type="entry name" value="HTHGNTR"/>
</dbReference>
<reference evidence="5 6" key="1">
    <citation type="submission" date="2017-10" db="EMBL/GenBank/DDBJ databases">
        <title>Bacillus sp. nov., a halophilic bacterium isolated from a Keqin Lake.</title>
        <authorList>
            <person name="Wang H."/>
        </authorList>
    </citation>
    <scope>NUCLEOTIDE SEQUENCE [LARGE SCALE GENOMIC DNA]</scope>
    <source>
        <strain evidence="5 6">KCTC 13187</strain>
    </source>
</reference>
<sequence>MGTKYNYVKNNIRSKLLEGFIIAHQKIGSENELMKEYHVSRHTIRKAIDDLVNEGLLYRKQGAGTFCADRSLHVDRSQESGKNIAVITTYFSDYIFPSIIRGIEGFLSEKGYHMTVFSTNNNPEQEKRCLESILSQNYDGLIVEPTKSALPNPNINYYLNIERVGIPYVMINAYYEELEPVHIMIDDILGGMKQTEHLIDLGHKHIVGIFKNDDIQGTKRMKGFIKAHRKANLPISPHNIITYTTETKHEEPHQKLKKLLQGKELSPTGIVCYNDELALKFLDIVREMELTTPNDISIVGYDDSFLSVASEVKLTTITHPKVDMGVAAGKKIIQLIQCKQENSSLIKEAESSIIYTPELVLRNSTKSIEMMEMK</sequence>
<evidence type="ECO:0000256" key="1">
    <source>
        <dbReference type="ARBA" id="ARBA00023015"/>
    </source>
</evidence>
<keyword evidence="6" id="KW-1185">Reference proteome</keyword>
<name>A0A3A9KGS7_9BACI</name>
<evidence type="ECO:0000313" key="5">
    <source>
        <dbReference type="EMBL" id="RKL66835.1"/>
    </source>
</evidence>
<accession>A0A3A9KGS7</accession>
<dbReference type="Gene3D" id="3.40.50.2300">
    <property type="match status" value="2"/>
</dbReference>
<dbReference type="PANTHER" id="PTHR30146:SF150">
    <property type="entry name" value="ARABINOSE METABOLISM TRANSCRIPTIONAL REPRESSOR"/>
    <property type="match status" value="1"/>
</dbReference>
<dbReference type="AlphaFoldDB" id="A0A3A9KGS7"/>
<dbReference type="CDD" id="cd07377">
    <property type="entry name" value="WHTH_GntR"/>
    <property type="match status" value="1"/>
</dbReference>
<keyword evidence="2" id="KW-0238">DNA-binding</keyword>
<dbReference type="RefSeq" id="WP_110934745.1">
    <property type="nucleotide sequence ID" value="NZ_KZ614146.1"/>
</dbReference>
<keyword evidence="3" id="KW-0804">Transcription</keyword>
<dbReference type="Pfam" id="PF13377">
    <property type="entry name" value="Peripla_BP_3"/>
    <property type="match status" value="1"/>
</dbReference>
<gene>
    <name evidence="5" type="ORF">CR203_13455</name>
</gene>
<dbReference type="Gene3D" id="1.10.10.10">
    <property type="entry name" value="Winged helix-like DNA-binding domain superfamily/Winged helix DNA-binding domain"/>
    <property type="match status" value="1"/>
</dbReference>
<organism evidence="5 6">
    <name type="scientific">Salipaludibacillus neizhouensis</name>
    <dbReference type="NCBI Taxonomy" id="885475"/>
    <lineage>
        <taxon>Bacteria</taxon>
        <taxon>Bacillati</taxon>
        <taxon>Bacillota</taxon>
        <taxon>Bacilli</taxon>
        <taxon>Bacillales</taxon>
        <taxon>Bacillaceae</taxon>
    </lineage>
</organism>
<dbReference type="GO" id="GO:0003700">
    <property type="term" value="F:DNA-binding transcription factor activity"/>
    <property type="evidence" value="ECO:0007669"/>
    <property type="project" value="InterPro"/>
</dbReference>
<dbReference type="CDD" id="cd01541">
    <property type="entry name" value="PBP1_AraR"/>
    <property type="match status" value="1"/>
</dbReference>
<evidence type="ECO:0000259" key="4">
    <source>
        <dbReference type="PROSITE" id="PS50949"/>
    </source>
</evidence>
<dbReference type="InterPro" id="IPR028082">
    <property type="entry name" value="Peripla_BP_I"/>
</dbReference>
<feature type="domain" description="HTH gntR-type" evidence="4">
    <location>
        <begin position="2"/>
        <end position="70"/>
    </location>
</feature>
<dbReference type="InterPro" id="IPR000524">
    <property type="entry name" value="Tscrpt_reg_HTH_GntR"/>
</dbReference>
<evidence type="ECO:0000256" key="3">
    <source>
        <dbReference type="ARBA" id="ARBA00023163"/>
    </source>
</evidence>
<evidence type="ECO:0000313" key="6">
    <source>
        <dbReference type="Proteomes" id="UP000281498"/>
    </source>
</evidence>
<dbReference type="Proteomes" id="UP000281498">
    <property type="component" value="Unassembled WGS sequence"/>
</dbReference>
<dbReference type="PANTHER" id="PTHR30146">
    <property type="entry name" value="LACI-RELATED TRANSCRIPTIONAL REPRESSOR"/>
    <property type="match status" value="1"/>
</dbReference>
<comment type="caution">
    <text evidence="5">The sequence shown here is derived from an EMBL/GenBank/DDBJ whole genome shotgun (WGS) entry which is preliminary data.</text>
</comment>
<protein>
    <submittedName>
        <fullName evidence="5">GntR family transcriptional regulator</fullName>
    </submittedName>
</protein>
<dbReference type="InterPro" id="IPR046335">
    <property type="entry name" value="LacI/GalR-like_sensor"/>
</dbReference>
<dbReference type="InterPro" id="IPR033532">
    <property type="entry name" value="AraR_ligand_bind_dom"/>
</dbReference>
<dbReference type="SUPFAM" id="SSF53822">
    <property type="entry name" value="Periplasmic binding protein-like I"/>
    <property type="match status" value="1"/>
</dbReference>
<dbReference type="EMBL" id="PDOE01000005">
    <property type="protein sequence ID" value="RKL66835.1"/>
    <property type="molecule type" value="Genomic_DNA"/>
</dbReference>
<evidence type="ECO:0000256" key="2">
    <source>
        <dbReference type="ARBA" id="ARBA00023125"/>
    </source>
</evidence>
<dbReference type="GO" id="GO:0000976">
    <property type="term" value="F:transcription cis-regulatory region binding"/>
    <property type="evidence" value="ECO:0007669"/>
    <property type="project" value="TreeGrafter"/>
</dbReference>
<dbReference type="SUPFAM" id="SSF46785">
    <property type="entry name" value="Winged helix' DNA-binding domain"/>
    <property type="match status" value="1"/>
</dbReference>